<keyword evidence="3 10" id="KW-0689">Ribosomal protein</keyword>
<dbReference type="PANTHER" id="PTHR31542">
    <property type="entry name" value="39A RIBOSOMAL PROTEIN L50, MITOCHONDRIAL"/>
    <property type="match status" value="1"/>
</dbReference>
<keyword evidence="5" id="KW-0687">Ribonucleoprotein</keyword>
<name>A0A195B2M7_9HYME</name>
<evidence type="ECO:0000256" key="6">
    <source>
        <dbReference type="ARBA" id="ARBA00035183"/>
    </source>
</evidence>
<dbReference type="GO" id="GO:0005762">
    <property type="term" value="C:mitochondrial large ribosomal subunit"/>
    <property type="evidence" value="ECO:0007669"/>
    <property type="project" value="TreeGrafter"/>
</dbReference>
<dbReference type="EMBL" id="KQ976662">
    <property type="protein sequence ID" value="KYM78535.1"/>
    <property type="molecule type" value="Genomic_DNA"/>
</dbReference>
<comment type="subcellular location">
    <subcellularLocation>
        <location evidence="1">Mitochondrion</location>
    </subcellularLocation>
</comment>
<feature type="region of interest" description="Disordered" evidence="8">
    <location>
        <begin position="61"/>
        <end position="84"/>
    </location>
</feature>
<evidence type="ECO:0000256" key="2">
    <source>
        <dbReference type="ARBA" id="ARBA00008860"/>
    </source>
</evidence>
<reference evidence="10 11" key="1">
    <citation type="submission" date="2015-09" db="EMBL/GenBank/DDBJ databases">
        <title>Atta colombica WGS genome.</title>
        <authorList>
            <person name="Nygaard S."/>
            <person name="Hu H."/>
            <person name="Boomsma J."/>
            <person name="Zhang G."/>
        </authorList>
    </citation>
    <scope>NUCLEOTIDE SEQUENCE [LARGE SCALE GENOMIC DNA]</scope>
    <source>
        <strain evidence="10">Treedump-2</strain>
        <tissue evidence="10">Whole body</tissue>
    </source>
</reference>
<evidence type="ECO:0000256" key="8">
    <source>
        <dbReference type="SAM" id="MobiDB-lite"/>
    </source>
</evidence>
<evidence type="ECO:0000256" key="7">
    <source>
        <dbReference type="ARBA" id="ARBA00035398"/>
    </source>
</evidence>
<keyword evidence="9" id="KW-0472">Membrane</keyword>
<dbReference type="Pfam" id="PF10501">
    <property type="entry name" value="Ribosomal_L50"/>
    <property type="match status" value="1"/>
</dbReference>
<keyword evidence="4" id="KW-0496">Mitochondrion</keyword>
<keyword evidence="9" id="KW-0812">Transmembrane</keyword>
<evidence type="ECO:0000313" key="11">
    <source>
        <dbReference type="Proteomes" id="UP000078540"/>
    </source>
</evidence>
<evidence type="ECO:0000313" key="10">
    <source>
        <dbReference type="EMBL" id="KYM78535.1"/>
    </source>
</evidence>
<dbReference type="Proteomes" id="UP000078540">
    <property type="component" value="Unassembled WGS sequence"/>
</dbReference>
<dbReference type="AlphaFoldDB" id="A0A195B2M7"/>
<sequence length="306" mass="35159">MASPSYAVHSFSLTLERQLRRRSYPACTRIPRYESGLNTTLYSLGFVHLGGFSLLNGDRKMAAGGDGKQQAQPPGAPPNAHCRSSSCRRRLPSLLLLVLLLLPPPPPPVLLPLLLTPRRRRRRRQRAWKRWRRSSGMARLPARLKVHRLSSPPARFLRSQKSYEPPENAAERIDRICESQTIPVNDNTKLEDHVLRFKLFVACEREFKHSIPNSLLYTIESIGDLKQFYSTPVDSTTPYEALRKIDLPKNLHIQQDYHRFHPDTDTMFNGKTAFPKSSTLVTGLKYKKKYPGHTQDNPWLDEQMKI</sequence>
<feature type="transmembrane region" description="Helical" evidence="9">
    <location>
        <begin position="94"/>
        <end position="116"/>
    </location>
</feature>
<dbReference type="STRING" id="520822.A0A195B2M7"/>
<keyword evidence="11" id="KW-1185">Reference proteome</keyword>
<evidence type="ECO:0000256" key="5">
    <source>
        <dbReference type="ARBA" id="ARBA00023274"/>
    </source>
</evidence>
<evidence type="ECO:0000256" key="4">
    <source>
        <dbReference type="ARBA" id="ARBA00023128"/>
    </source>
</evidence>
<gene>
    <name evidence="10" type="ORF">ALC53_11190</name>
</gene>
<keyword evidence="9" id="KW-1133">Transmembrane helix</keyword>
<comment type="similarity">
    <text evidence="2">Belongs to the mitochondrion-specific ribosomal protein mL50 family.</text>
</comment>
<accession>A0A195B2M7</accession>
<dbReference type="PANTHER" id="PTHR31542:SF1">
    <property type="entry name" value="LARGE RIBOSOMAL SUBUNIT PROTEIN ML50"/>
    <property type="match status" value="1"/>
</dbReference>
<protein>
    <recommendedName>
        <fullName evidence="6">Large ribosomal subunit protein mL50</fullName>
    </recommendedName>
    <alternativeName>
        <fullName evidence="7">39S ribosomal protein L50, mitochondrial</fullName>
    </alternativeName>
</protein>
<evidence type="ECO:0000256" key="1">
    <source>
        <dbReference type="ARBA" id="ARBA00004173"/>
    </source>
</evidence>
<evidence type="ECO:0000256" key="9">
    <source>
        <dbReference type="SAM" id="Phobius"/>
    </source>
</evidence>
<evidence type="ECO:0000256" key="3">
    <source>
        <dbReference type="ARBA" id="ARBA00022980"/>
    </source>
</evidence>
<organism evidence="10 11">
    <name type="scientific">Atta colombica</name>
    <dbReference type="NCBI Taxonomy" id="520822"/>
    <lineage>
        <taxon>Eukaryota</taxon>
        <taxon>Metazoa</taxon>
        <taxon>Ecdysozoa</taxon>
        <taxon>Arthropoda</taxon>
        <taxon>Hexapoda</taxon>
        <taxon>Insecta</taxon>
        <taxon>Pterygota</taxon>
        <taxon>Neoptera</taxon>
        <taxon>Endopterygota</taxon>
        <taxon>Hymenoptera</taxon>
        <taxon>Apocrita</taxon>
        <taxon>Aculeata</taxon>
        <taxon>Formicoidea</taxon>
        <taxon>Formicidae</taxon>
        <taxon>Myrmicinae</taxon>
        <taxon>Atta</taxon>
    </lineage>
</organism>
<dbReference type="InterPro" id="IPR018305">
    <property type="entry name" value="Ribosomal_m50"/>
</dbReference>
<proteinExistence type="inferred from homology"/>